<reference evidence="2" key="1">
    <citation type="journal article" date="2019" name="Int. J. Syst. Evol. Microbiol.">
        <title>The Global Catalogue of Microorganisms (GCM) 10K type strain sequencing project: providing services to taxonomists for standard genome sequencing and annotation.</title>
        <authorList>
            <consortium name="The Broad Institute Genomics Platform"/>
            <consortium name="The Broad Institute Genome Sequencing Center for Infectious Disease"/>
            <person name="Wu L."/>
            <person name="Ma J."/>
        </authorList>
    </citation>
    <scope>NUCLEOTIDE SEQUENCE [LARGE SCALE GENOMIC DNA]</scope>
    <source>
        <strain evidence="2">TISTR 2466</strain>
    </source>
</reference>
<proteinExistence type="predicted"/>
<accession>A0ABW5S699</accession>
<dbReference type="RefSeq" id="WP_253062609.1">
    <property type="nucleotide sequence ID" value="NZ_JAMXWM010000014.1"/>
</dbReference>
<comment type="caution">
    <text evidence="1">The sequence shown here is derived from an EMBL/GenBank/DDBJ whole genome shotgun (WGS) entry which is preliminary data.</text>
</comment>
<dbReference type="InterPro" id="IPR038666">
    <property type="entry name" value="SSP1_head-tail_sf"/>
</dbReference>
<gene>
    <name evidence="1" type="ORF">ACFSUE_17060</name>
</gene>
<evidence type="ECO:0000313" key="1">
    <source>
        <dbReference type="EMBL" id="MFD2695316.1"/>
    </source>
</evidence>
<dbReference type="Gene3D" id="2.40.10.270">
    <property type="entry name" value="Bacteriophage SPP1 head-tail adaptor protein"/>
    <property type="match status" value="1"/>
</dbReference>
<dbReference type="Pfam" id="PF05521">
    <property type="entry name" value="Phage_HCP"/>
    <property type="match status" value="1"/>
</dbReference>
<organism evidence="1 2">
    <name type="scientific">Sporolactobacillus shoreicorticis</name>
    <dbReference type="NCBI Taxonomy" id="1923877"/>
    <lineage>
        <taxon>Bacteria</taxon>
        <taxon>Bacillati</taxon>
        <taxon>Bacillota</taxon>
        <taxon>Bacilli</taxon>
        <taxon>Bacillales</taxon>
        <taxon>Sporolactobacillaceae</taxon>
        <taxon>Sporolactobacillus</taxon>
    </lineage>
</organism>
<sequence length="112" mass="12832">MPLINDPSRLNHTIQFGTVISIDNDNHVPISTFSPQFSCYCAIFKRTIDQTFSTLQTEQQDNVTVIIYHNEKVNTSLSAILNKIKYRVIDVEPDETSAIIRYDTVILRKVSK</sequence>
<dbReference type="EMBL" id="JBHUMQ010000042">
    <property type="protein sequence ID" value="MFD2695316.1"/>
    <property type="molecule type" value="Genomic_DNA"/>
</dbReference>
<dbReference type="NCBIfam" id="TIGR01563">
    <property type="entry name" value="gp16_SPP1"/>
    <property type="match status" value="1"/>
</dbReference>
<keyword evidence="2" id="KW-1185">Reference proteome</keyword>
<evidence type="ECO:0000313" key="2">
    <source>
        <dbReference type="Proteomes" id="UP001597399"/>
    </source>
</evidence>
<name>A0ABW5S699_9BACL</name>
<dbReference type="InterPro" id="IPR008767">
    <property type="entry name" value="Phage_SPP1_head-tail_adaptor"/>
</dbReference>
<protein>
    <submittedName>
        <fullName evidence="1">Phage head closure protein</fullName>
    </submittedName>
</protein>
<dbReference type="Proteomes" id="UP001597399">
    <property type="component" value="Unassembled WGS sequence"/>
</dbReference>